<keyword evidence="3" id="KW-1185">Reference proteome</keyword>
<feature type="region of interest" description="Disordered" evidence="1">
    <location>
        <begin position="82"/>
        <end position="119"/>
    </location>
</feature>
<evidence type="ECO:0000256" key="1">
    <source>
        <dbReference type="SAM" id="MobiDB-lite"/>
    </source>
</evidence>
<proteinExistence type="predicted"/>
<comment type="caution">
    <text evidence="2">The sequence shown here is derived from an EMBL/GenBank/DDBJ whole genome shotgun (WGS) entry which is preliminary data.</text>
</comment>
<protein>
    <submittedName>
        <fullName evidence="2">Uncharacterized protein</fullName>
    </submittedName>
</protein>
<organism evidence="2 3">
    <name type="scientific">Pleuronectes platessa</name>
    <name type="common">European plaice</name>
    <dbReference type="NCBI Taxonomy" id="8262"/>
    <lineage>
        <taxon>Eukaryota</taxon>
        <taxon>Metazoa</taxon>
        <taxon>Chordata</taxon>
        <taxon>Craniata</taxon>
        <taxon>Vertebrata</taxon>
        <taxon>Euteleostomi</taxon>
        <taxon>Actinopterygii</taxon>
        <taxon>Neopterygii</taxon>
        <taxon>Teleostei</taxon>
        <taxon>Neoteleostei</taxon>
        <taxon>Acanthomorphata</taxon>
        <taxon>Carangaria</taxon>
        <taxon>Pleuronectiformes</taxon>
        <taxon>Pleuronectoidei</taxon>
        <taxon>Pleuronectidae</taxon>
        <taxon>Pleuronectes</taxon>
    </lineage>
</organism>
<reference evidence="2" key="1">
    <citation type="submission" date="2020-03" db="EMBL/GenBank/DDBJ databases">
        <authorList>
            <person name="Weist P."/>
        </authorList>
    </citation>
    <scope>NUCLEOTIDE SEQUENCE</scope>
</reference>
<evidence type="ECO:0000313" key="3">
    <source>
        <dbReference type="Proteomes" id="UP001153269"/>
    </source>
</evidence>
<dbReference type="Proteomes" id="UP001153269">
    <property type="component" value="Unassembled WGS sequence"/>
</dbReference>
<dbReference type="AlphaFoldDB" id="A0A9N7Z8Q3"/>
<accession>A0A9N7Z8Q3</accession>
<sequence>MSGRNSHKNSNKCPNSSHCIQISIIVCLRDPEDYTGRGYTPGRTCEVTGATSPPVLSLFYILPGRQAASLLSCIAEVPTAQRKMPTRAGKSWETPNEDEGSTEAPVQSEGGDPAPSTDIQAVLAAIASLQAELSQAKA</sequence>
<gene>
    <name evidence="2" type="ORF">PLEPLA_LOCUS40554</name>
</gene>
<dbReference type="EMBL" id="CADEAL010004144">
    <property type="protein sequence ID" value="CAB1452804.1"/>
    <property type="molecule type" value="Genomic_DNA"/>
</dbReference>
<name>A0A9N7Z8Q3_PLEPL</name>
<evidence type="ECO:0000313" key="2">
    <source>
        <dbReference type="EMBL" id="CAB1452804.1"/>
    </source>
</evidence>